<keyword evidence="3 8" id="KW-0808">Transferase</keyword>
<dbReference type="PIRSF" id="PIRSF000699">
    <property type="entry name" value="PTS_IILac_III"/>
    <property type="match status" value="1"/>
</dbReference>
<dbReference type="GO" id="GO:0016740">
    <property type="term" value="F:transferase activity"/>
    <property type="evidence" value="ECO:0007669"/>
    <property type="project" value="UniProtKB-KW"/>
</dbReference>
<proteinExistence type="predicted"/>
<comment type="cofactor">
    <cofactor evidence="6">
        <name>Mg(2+)</name>
        <dbReference type="ChEBI" id="CHEBI:18420"/>
    </cofactor>
    <text evidence="6">Binds 1 Mg(2+) ion per trimer.</text>
</comment>
<sequence>MDTNLVAFSLIAEAGNAKSLAIQAINQGLNREFTQAEDSIEECEQSLIAAHGKQTELLRGEMAGQSAEVTLMMVHAQDHLNGALLLKDLSKLLLKMSRQIAALEGEKNQ</sequence>
<feature type="modified residue" description="Phosphohistidine; by HPr" evidence="7">
    <location>
        <position position="75"/>
    </location>
</feature>
<dbReference type="Pfam" id="PF02255">
    <property type="entry name" value="PTS_IIA"/>
    <property type="match status" value="1"/>
</dbReference>
<organism evidence="8">
    <name type="scientific">uncultured Eubacteriales bacterium</name>
    <dbReference type="NCBI Taxonomy" id="172733"/>
    <lineage>
        <taxon>Bacteria</taxon>
        <taxon>Bacillati</taxon>
        <taxon>Bacillota</taxon>
        <taxon>Clostridia</taxon>
        <taxon>Eubacteriales</taxon>
        <taxon>environmental samples</taxon>
    </lineage>
</organism>
<dbReference type="GO" id="GO:0009401">
    <property type="term" value="P:phosphoenolpyruvate-dependent sugar phosphotransferase system"/>
    <property type="evidence" value="ECO:0007669"/>
    <property type="project" value="UniProtKB-KW"/>
</dbReference>
<accession>A0A212IZ60</accession>
<evidence type="ECO:0000313" key="8">
    <source>
        <dbReference type="EMBL" id="SBV92471.1"/>
    </source>
</evidence>
<dbReference type="SUPFAM" id="SSF46973">
    <property type="entry name" value="Enzyme IIa from lactose specific PTS, IIa-lac"/>
    <property type="match status" value="1"/>
</dbReference>
<keyword evidence="6" id="KW-0479">Metal-binding</keyword>
<dbReference type="PROSITE" id="PS51095">
    <property type="entry name" value="PTS_EIIA_TYPE_3"/>
    <property type="match status" value="1"/>
</dbReference>
<keyword evidence="2" id="KW-0762">Sugar transport</keyword>
<feature type="binding site" evidence="6">
    <location>
        <position position="78"/>
    </location>
    <ligand>
        <name>Mg(2+)</name>
        <dbReference type="ChEBI" id="CHEBI:18420"/>
        <note>ligand shared between all trimeric partners</note>
    </ligand>
</feature>
<dbReference type="AlphaFoldDB" id="A0A212IZ60"/>
<keyword evidence="4" id="KW-0598">Phosphotransferase system</keyword>
<evidence type="ECO:0000256" key="5">
    <source>
        <dbReference type="PIRSR" id="PIRSR000699-1"/>
    </source>
</evidence>
<dbReference type="PANTHER" id="PTHR34382">
    <property type="entry name" value="PTS SYSTEM N,N'-DIACETYLCHITOBIOSE-SPECIFIC EIIA COMPONENT"/>
    <property type="match status" value="1"/>
</dbReference>
<feature type="active site" description="Tele-phosphohistidine intermediate" evidence="5">
    <location>
        <position position="75"/>
    </location>
</feature>
<dbReference type="PANTHER" id="PTHR34382:SF7">
    <property type="entry name" value="PTS SYSTEM N,N'-DIACETYLCHITOBIOSE-SPECIFIC EIIA COMPONENT"/>
    <property type="match status" value="1"/>
</dbReference>
<evidence type="ECO:0000256" key="1">
    <source>
        <dbReference type="ARBA" id="ARBA00022448"/>
    </source>
</evidence>
<evidence type="ECO:0000256" key="6">
    <source>
        <dbReference type="PIRSR" id="PIRSR000699-2"/>
    </source>
</evidence>
<evidence type="ECO:0000256" key="7">
    <source>
        <dbReference type="PROSITE-ProRule" id="PRU00418"/>
    </source>
</evidence>
<dbReference type="InterPro" id="IPR003188">
    <property type="entry name" value="PTS_IIA_lac/cel"/>
</dbReference>
<keyword evidence="6" id="KW-0460">Magnesium</keyword>
<protein>
    <submittedName>
        <fullName evidence="8">Phosphotransferase system PTS lactose/cellobiose-specific IIA subunit</fullName>
    </submittedName>
</protein>
<dbReference type="InterPro" id="IPR036542">
    <property type="entry name" value="PTS_IIA_lac/cel_sf"/>
</dbReference>
<evidence type="ECO:0000256" key="3">
    <source>
        <dbReference type="ARBA" id="ARBA00022679"/>
    </source>
</evidence>
<gene>
    <name evidence="8" type="ORF">KL86CLO1_10252</name>
</gene>
<evidence type="ECO:0000256" key="2">
    <source>
        <dbReference type="ARBA" id="ARBA00022597"/>
    </source>
</evidence>
<dbReference type="Gene3D" id="1.20.58.80">
    <property type="entry name" value="Phosphotransferase system, lactose/cellobiose-type IIA subunit"/>
    <property type="match status" value="1"/>
</dbReference>
<keyword evidence="1" id="KW-0813">Transport</keyword>
<reference evidence="8" key="1">
    <citation type="submission" date="2016-04" db="EMBL/GenBank/DDBJ databases">
        <authorList>
            <person name="Evans L.H."/>
            <person name="Alamgir A."/>
            <person name="Owens N."/>
            <person name="Weber N.D."/>
            <person name="Virtaneva K."/>
            <person name="Barbian K."/>
            <person name="Babar A."/>
            <person name="Rosenke K."/>
        </authorList>
    </citation>
    <scope>NUCLEOTIDE SEQUENCE</scope>
    <source>
        <strain evidence="8">86</strain>
    </source>
</reference>
<dbReference type="EMBL" id="FLUN01000001">
    <property type="protein sequence ID" value="SBV92471.1"/>
    <property type="molecule type" value="Genomic_DNA"/>
</dbReference>
<evidence type="ECO:0000256" key="4">
    <source>
        <dbReference type="ARBA" id="ARBA00022683"/>
    </source>
</evidence>
<name>A0A212IZ60_9FIRM</name>
<dbReference type="GO" id="GO:0046872">
    <property type="term" value="F:metal ion binding"/>
    <property type="evidence" value="ECO:0007669"/>
    <property type="project" value="UniProtKB-KW"/>
</dbReference>